<feature type="compositionally biased region" description="Basic and acidic residues" evidence="6">
    <location>
        <begin position="841"/>
        <end position="851"/>
    </location>
</feature>
<feature type="region of interest" description="Disordered" evidence="6">
    <location>
        <begin position="152"/>
        <end position="171"/>
    </location>
</feature>
<protein>
    <recommendedName>
        <fullName evidence="7">HAT C-terminal dimerisation domain-containing protein</fullName>
    </recommendedName>
</protein>
<keyword evidence="5" id="KW-0539">Nucleus</keyword>
<dbReference type="Pfam" id="PF05699">
    <property type="entry name" value="Dimer_Tnp_hAT"/>
    <property type="match status" value="1"/>
</dbReference>
<dbReference type="InterPro" id="IPR012337">
    <property type="entry name" value="RNaseH-like_sf"/>
</dbReference>
<evidence type="ECO:0000313" key="9">
    <source>
        <dbReference type="Proteomes" id="UP000663843"/>
    </source>
</evidence>
<dbReference type="SUPFAM" id="SSF53098">
    <property type="entry name" value="Ribonuclease H-like"/>
    <property type="match status" value="1"/>
</dbReference>
<dbReference type="AlphaFoldDB" id="A0A8H2ZZP4"/>
<dbReference type="GO" id="GO:0046983">
    <property type="term" value="F:protein dimerization activity"/>
    <property type="evidence" value="ECO:0007669"/>
    <property type="project" value="InterPro"/>
</dbReference>
<evidence type="ECO:0000313" key="8">
    <source>
        <dbReference type="EMBL" id="CAE6380937.1"/>
    </source>
</evidence>
<dbReference type="Proteomes" id="UP000663843">
    <property type="component" value="Unassembled WGS sequence"/>
</dbReference>
<organism evidence="8 9">
    <name type="scientific">Rhizoctonia solani</name>
    <dbReference type="NCBI Taxonomy" id="456999"/>
    <lineage>
        <taxon>Eukaryota</taxon>
        <taxon>Fungi</taxon>
        <taxon>Dikarya</taxon>
        <taxon>Basidiomycota</taxon>
        <taxon>Agaricomycotina</taxon>
        <taxon>Agaricomycetes</taxon>
        <taxon>Cantharellales</taxon>
        <taxon>Ceratobasidiaceae</taxon>
        <taxon>Rhizoctonia</taxon>
    </lineage>
</organism>
<dbReference type="GO" id="GO:0008270">
    <property type="term" value="F:zinc ion binding"/>
    <property type="evidence" value="ECO:0007669"/>
    <property type="project" value="UniProtKB-KW"/>
</dbReference>
<comment type="caution">
    <text evidence="8">The sequence shown here is derived from an EMBL/GenBank/DDBJ whole genome shotgun (WGS) entry which is preliminary data.</text>
</comment>
<feature type="compositionally biased region" description="Basic and acidic residues" evidence="6">
    <location>
        <begin position="586"/>
        <end position="598"/>
    </location>
</feature>
<keyword evidence="4" id="KW-0862">Zinc</keyword>
<feature type="domain" description="HAT C-terminal dimerisation" evidence="7">
    <location>
        <begin position="900"/>
        <end position="948"/>
    </location>
</feature>
<evidence type="ECO:0000256" key="6">
    <source>
        <dbReference type="SAM" id="MobiDB-lite"/>
    </source>
</evidence>
<feature type="region of interest" description="Disordered" evidence="6">
    <location>
        <begin position="585"/>
        <end position="615"/>
    </location>
</feature>
<dbReference type="PANTHER" id="PTHR46481:SF10">
    <property type="entry name" value="ZINC FINGER BED DOMAIN-CONTAINING PROTEIN 39"/>
    <property type="match status" value="1"/>
</dbReference>
<sequence length="982" mass="110928">MPDKLLLNAIQLLREAVEHLPSSTPNAHHLGIVYCRFKNPPSEADGDPLKKLDESYIRCFAREGNRNPVYNVLQGPYGMDCIIKYLEVLAKLPSIPSSSSVVIEKRIQHLIQLVNTRTQTIIQSNHTLPVALTEHPDTKVKNSKMEQQLYDETNDDQDDSTYAPPTGAREQDNQVDLQIGSNHPEVAEKILEDDAEGKSGRPGPADYTRQWVLLNYEYPKVDSFKGGKPAWAFKCKYCLLIRRVPRTPGLTIFGHERKVPSSNLSLHLHKCPNLPSSQTLEAFLIRRNHHREPVIQPHEEAKQSLGAMFTPDHPIPPPPPDILTATAFRSTLIQGVVYDSYPLTFGEGQGMRQVFRLTNPLVTLPSHQTMARDLGKLYFILSDRFRLVMKVQTSQLSVTGDAWSSKNSVYSIAGVVITFIDRFWNLQEVVTDIVHLDADHSGAMMGQKIFQALLHRKAASNLIASTSDNASNNRTMNYELARRIGSISNHTLDPQNMMVTCMCHTMHLICSAILSSLGAMDPDDSDPDNVYQAAKAFGFNERFEDSEEIQEEEARFRGEVNWDELDDDFDLSDVDVELDSDSEIVDDYKNKGEGDTSNKNRPISGAKKQQKKPLNPVQKIHAISVHCTASPLLRKKMYELIKLLCNPPRAVIKSMTVRWNTILAELRRALELRAAYDQWVNTLDVGKSGKERRIAEALKSKLNMANREWNVASGVVSILGPFEDATLSFSKKGKVHLCDVLPTFLQLKTELRNSRDRLVKVYRPNQDPHGLLHALSQGQAKLEKYYNLALKSDLPLIATALHPGRRVDCFQDEQKWGGLRHRARVLLEHLFDVYKGEAEDKESTRQHHDSSLVDSKSPPAKLKRSWSDKLLEIAPNETVGRLDDELTRFFGNIYRYTPGTNVLKWWKDHEAEFPILSRIARDYLGIPATSVSVERLFSQCKLVMSDYRGMSIETARRIITCQHWLKAGLGPNLPDFVSGAAD</sequence>
<comment type="subcellular location">
    <subcellularLocation>
        <location evidence="1">Nucleus</location>
    </subcellularLocation>
</comment>
<dbReference type="PANTHER" id="PTHR46481">
    <property type="entry name" value="ZINC FINGER BED DOMAIN-CONTAINING PROTEIN 4"/>
    <property type="match status" value="1"/>
</dbReference>
<evidence type="ECO:0000256" key="1">
    <source>
        <dbReference type="ARBA" id="ARBA00004123"/>
    </source>
</evidence>
<name>A0A8H2ZZP4_9AGAM</name>
<feature type="region of interest" description="Disordered" evidence="6">
    <location>
        <begin position="841"/>
        <end position="861"/>
    </location>
</feature>
<dbReference type="InterPro" id="IPR052035">
    <property type="entry name" value="ZnF_BED_domain_contain"/>
</dbReference>
<dbReference type="InterPro" id="IPR008906">
    <property type="entry name" value="HATC_C_dom"/>
</dbReference>
<accession>A0A8H2ZZP4</accession>
<dbReference type="EMBL" id="CAJMWT010001131">
    <property type="protein sequence ID" value="CAE6380937.1"/>
    <property type="molecule type" value="Genomic_DNA"/>
</dbReference>
<evidence type="ECO:0000256" key="5">
    <source>
        <dbReference type="ARBA" id="ARBA00023242"/>
    </source>
</evidence>
<dbReference type="GO" id="GO:0005634">
    <property type="term" value="C:nucleus"/>
    <property type="evidence" value="ECO:0007669"/>
    <property type="project" value="UniProtKB-SubCell"/>
</dbReference>
<evidence type="ECO:0000256" key="2">
    <source>
        <dbReference type="ARBA" id="ARBA00022723"/>
    </source>
</evidence>
<evidence type="ECO:0000256" key="4">
    <source>
        <dbReference type="ARBA" id="ARBA00022833"/>
    </source>
</evidence>
<evidence type="ECO:0000259" key="7">
    <source>
        <dbReference type="Pfam" id="PF05699"/>
    </source>
</evidence>
<proteinExistence type="predicted"/>
<keyword evidence="2" id="KW-0479">Metal-binding</keyword>
<reference evidence="8" key="1">
    <citation type="submission" date="2021-01" db="EMBL/GenBank/DDBJ databases">
        <authorList>
            <person name="Kaushik A."/>
        </authorList>
    </citation>
    <scope>NUCLEOTIDE SEQUENCE</scope>
    <source>
        <strain evidence="8">AG2-2IIIB</strain>
    </source>
</reference>
<evidence type="ECO:0000256" key="3">
    <source>
        <dbReference type="ARBA" id="ARBA00022771"/>
    </source>
</evidence>
<gene>
    <name evidence="8" type="ORF">RDB_LOCUS24483</name>
</gene>
<keyword evidence="3" id="KW-0863">Zinc-finger</keyword>